<evidence type="ECO:0000256" key="1">
    <source>
        <dbReference type="SAM" id="MobiDB-lite"/>
    </source>
</evidence>
<comment type="caution">
    <text evidence="2">The sequence shown here is derived from an EMBL/GenBank/DDBJ whole genome shotgun (WGS) entry which is preliminary data.</text>
</comment>
<protein>
    <submittedName>
        <fullName evidence="2">Uncharacterized protein</fullName>
    </submittedName>
</protein>
<evidence type="ECO:0000313" key="3">
    <source>
        <dbReference type="Proteomes" id="UP001159405"/>
    </source>
</evidence>
<reference evidence="2 3" key="1">
    <citation type="submission" date="2022-05" db="EMBL/GenBank/DDBJ databases">
        <authorList>
            <consortium name="Genoscope - CEA"/>
            <person name="William W."/>
        </authorList>
    </citation>
    <scope>NUCLEOTIDE SEQUENCE [LARGE SCALE GENOMIC DNA]</scope>
</reference>
<evidence type="ECO:0000313" key="2">
    <source>
        <dbReference type="EMBL" id="CAH3164973.1"/>
    </source>
</evidence>
<organism evidence="2 3">
    <name type="scientific">Porites lobata</name>
    <dbReference type="NCBI Taxonomy" id="104759"/>
    <lineage>
        <taxon>Eukaryota</taxon>
        <taxon>Metazoa</taxon>
        <taxon>Cnidaria</taxon>
        <taxon>Anthozoa</taxon>
        <taxon>Hexacorallia</taxon>
        <taxon>Scleractinia</taxon>
        <taxon>Fungiina</taxon>
        <taxon>Poritidae</taxon>
        <taxon>Porites</taxon>
    </lineage>
</organism>
<accession>A0ABN8QJ21</accession>
<gene>
    <name evidence="2" type="ORF">PLOB_00006924</name>
</gene>
<feature type="region of interest" description="Disordered" evidence="1">
    <location>
        <begin position="48"/>
        <end position="72"/>
    </location>
</feature>
<name>A0ABN8QJ21_9CNID</name>
<keyword evidence="3" id="KW-1185">Reference proteome</keyword>
<sequence length="105" mass="11730">MPLAKSNIETRSRQGEFRVICISDMPKRSEKRDFTQCKELVSPSKRRLEYRATSREEGEDVPGPSSGEDTVPGILQGDVVSLYLLEVQLTRNAVVILDTAATKFS</sequence>
<dbReference type="Proteomes" id="UP001159405">
    <property type="component" value="Unassembled WGS sequence"/>
</dbReference>
<proteinExistence type="predicted"/>
<dbReference type="EMBL" id="CALNXK010000131">
    <property type="protein sequence ID" value="CAH3164973.1"/>
    <property type="molecule type" value="Genomic_DNA"/>
</dbReference>